<keyword evidence="3" id="KW-1185">Reference proteome</keyword>
<comment type="caution">
    <text evidence="2">The sequence shown here is derived from an EMBL/GenBank/DDBJ whole genome shotgun (WGS) entry which is preliminary data.</text>
</comment>
<evidence type="ECO:0000313" key="3">
    <source>
        <dbReference type="Proteomes" id="UP001175227"/>
    </source>
</evidence>
<sequence length="94" mass="10944">MVMAKAWSWFLLFSLFDLLILLLQISAERSWVRKKNYIKYTRDGGEPRRLVSILRLVSICQWVSDDSGRHVEARSLSFCVASNKLMGTTARSYR</sequence>
<organism evidence="2 3">
    <name type="scientific">Armillaria novae-zelandiae</name>
    <dbReference type="NCBI Taxonomy" id="153914"/>
    <lineage>
        <taxon>Eukaryota</taxon>
        <taxon>Fungi</taxon>
        <taxon>Dikarya</taxon>
        <taxon>Basidiomycota</taxon>
        <taxon>Agaricomycotina</taxon>
        <taxon>Agaricomycetes</taxon>
        <taxon>Agaricomycetidae</taxon>
        <taxon>Agaricales</taxon>
        <taxon>Marasmiineae</taxon>
        <taxon>Physalacriaceae</taxon>
        <taxon>Armillaria</taxon>
    </lineage>
</organism>
<dbReference type="AlphaFoldDB" id="A0AA39P3B5"/>
<keyword evidence="1" id="KW-0732">Signal</keyword>
<feature type="signal peptide" evidence="1">
    <location>
        <begin position="1"/>
        <end position="27"/>
    </location>
</feature>
<reference evidence="2" key="1">
    <citation type="submission" date="2023-06" db="EMBL/GenBank/DDBJ databases">
        <authorList>
            <consortium name="Lawrence Berkeley National Laboratory"/>
            <person name="Ahrendt S."/>
            <person name="Sahu N."/>
            <person name="Indic B."/>
            <person name="Wong-Bajracharya J."/>
            <person name="Merenyi Z."/>
            <person name="Ke H.-M."/>
            <person name="Monk M."/>
            <person name="Kocsube S."/>
            <person name="Drula E."/>
            <person name="Lipzen A."/>
            <person name="Balint B."/>
            <person name="Henrissat B."/>
            <person name="Andreopoulos B."/>
            <person name="Martin F.M."/>
            <person name="Harder C.B."/>
            <person name="Rigling D."/>
            <person name="Ford K.L."/>
            <person name="Foster G.D."/>
            <person name="Pangilinan J."/>
            <person name="Papanicolaou A."/>
            <person name="Barry K."/>
            <person name="LaButti K."/>
            <person name="Viragh M."/>
            <person name="Koriabine M."/>
            <person name="Yan M."/>
            <person name="Riley R."/>
            <person name="Champramary S."/>
            <person name="Plett K.L."/>
            <person name="Tsai I.J."/>
            <person name="Slot J."/>
            <person name="Sipos G."/>
            <person name="Plett J."/>
            <person name="Nagy L.G."/>
            <person name="Grigoriev I.V."/>
        </authorList>
    </citation>
    <scope>NUCLEOTIDE SEQUENCE</scope>
    <source>
        <strain evidence="2">ICMP 16352</strain>
    </source>
</reference>
<evidence type="ECO:0000256" key="1">
    <source>
        <dbReference type="SAM" id="SignalP"/>
    </source>
</evidence>
<gene>
    <name evidence="2" type="ORF">IW261DRAFT_330968</name>
</gene>
<evidence type="ECO:0008006" key="4">
    <source>
        <dbReference type="Google" id="ProtNLM"/>
    </source>
</evidence>
<proteinExistence type="predicted"/>
<dbReference type="Proteomes" id="UP001175227">
    <property type="component" value="Unassembled WGS sequence"/>
</dbReference>
<name>A0AA39P3B5_9AGAR</name>
<feature type="chain" id="PRO_5041221324" description="Secreted protein" evidence="1">
    <location>
        <begin position="28"/>
        <end position="94"/>
    </location>
</feature>
<accession>A0AA39P3B5</accession>
<evidence type="ECO:0000313" key="2">
    <source>
        <dbReference type="EMBL" id="KAK0476800.1"/>
    </source>
</evidence>
<protein>
    <recommendedName>
        <fullName evidence="4">Secreted protein</fullName>
    </recommendedName>
</protein>
<dbReference type="EMBL" id="JAUEPR010000019">
    <property type="protein sequence ID" value="KAK0476800.1"/>
    <property type="molecule type" value="Genomic_DNA"/>
</dbReference>